<name>A0ABP6V4T6_9ACTN</name>
<feature type="domain" description="Glycosyltransferase 2-like" evidence="5">
    <location>
        <begin position="92"/>
        <end position="209"/>
    </location>
</feature>
<dbReference type="NCBIfam" id="TIGR03965">
    <property type="entry name" value="mycofact_glyco"/>
    <property type="match status" value="1"/>
</dbReference>
<dbReference type="Gene3D" id="3.90.550.10">
    <property type="entry name" value="Spore Coat Polysaccharide Biosynthesis Protein SpsA, Chain A"/>
    <property type="match status" value="1"/>
</dbReference>
<comment type="caution">
    <text evidence="6">The sequence shown here is derived from an EMBL/GenBank/DDBJ whole genome shotgun (WGS) entry which is preliminary data.</text>
</comment>
<keyword evidence="3" id="KW-0328">Glycosyltransferase</keyword>
<dbReference type="EMBL" id="BAABBB010000009">
    <property type="protein sequence ID" value="GAA3528442.1"/>
    <property type="molecule type" value="Genomic_DNA"/>
</dbReference>
<dbReference type="InterPro" id="IPR001173">
    <property type="entry name" value="Glyco_trans_2-like"/>
</dbReference>
<dbReference type="Proteomes" id="UP001500301">
    <property type="component" value="Unassembled WGS sequence"/>
</dbReference>
<evidence type="ECO:0000313" key="6">
    <source>
        <dbReference type="EMBL" id="GAA3528442.1"/>
    </source>
</evidence>
<evidence type="ECO:0000259" key="5">
    <source>
        <dbReference type="Pfam" id="PF00535"/>
    </source>
</evidence>
<reference evidence="7" key="1">
    <citation type="journal article" date="2019" name="Int. J. Syst. Evol. Microbiol.">
        <title>The Global Catalogue of Microorganisms (GCM) 10K type strain sequencing project: providing services to taxonomists for standard genome sequencing and annotation.</title>
        <authorList>
            <consortium name="The Broad Institute Genomics Platform"/>
            <consortium name="The Broad Institute Genome Sequencing Center for Infectious Disease"/>
            <person name="Wu L."/>
            <person name="Ma J."/>
        </authorList>
    </citation>
    <scope>NUCLEOTIDE SEQUENCE [LARGE SCALE GENOMIC DNA]</scope>
    <source>
        <strain evidence="7">JCM 17460</strain>
    </source>
</reference>
<evidence type="ECO:0000256" key="4">
    <source>
        <dbReference type="ARBA" id="ARBA00022679"/>
    </source>
</evidence>
<dbReference type="InterPro" id="IPR029044">
    <property type="entry name" value="Nucleotide-diphossugar_trans"/>
</dbReference>
<comment type="pathway">
    <text evidence="1">Cell wall biogenesis; cell wall polysaccharide biosynthesis.</text>
</comment>
<protein>
    <submittedName>
        <fullName evidence="6">Mycofactocin biosynthesis glycosyltransferase MftF</fullName>
    </submittedName>
</protein>
<dbReference type="PANTHER" id="PTHR43179">
    <property type="entry name" value="RHAMNOSYLTRANSFERASE WBBL"/>
    <property type="match status" value="1"/>
</dbReference>
<accession>A0ABP6V4T6</accession>
<evidence type="ECO:0000256" key="3">
    <source>
        <dbReference type="ARBA" id="ARBA00022676"/>
    </source>
</evidence>
<dbReference type="PANTHER" id="PTHR43179:SF12">
    <property type="entry name" value="GALACTOFURANOSYLTRANSFERASE GLFT2"/>
    <property type="match status" value="1"/>
</dbReference>
<keyword evidence="4" id="KW-0808">Transferase</keyword>
<sequence length="471" mass="50514">MSVADLTDETSLPVGFGVRLRPDVVRADHGRVLVGGSPVRVVRLSERARTLLRGDRIEVDGSATAALARRLLDGNLADPVLDAVEVPLAELTVVVPVRDRPGQLDRCLAALAPLRVVVVDDASRDPAAVARVARRHGARLVALTTNRGPAGARNAGLREVRTRVVAFVDSDVEVDAGALVELSRHLADPRVALVGPRVVGASRSARPRWFERYDVAASSLDLGQVGGRVLPGAAIGWLPSACLVGRTAALGRGFEDAWRVAEDVDLVWRLADDGHVVRYDPAVQARHDVRASGPRWLARKFVYGTGGADLAARHGGKVAPAVLSPAMALGAAALLQRRWWSLPVAALATARTARRLAPGLPVDQGRTAVATRLALRGTGWALRQETGLLLRHWWPATLLMLPVSRTVRRAVLSALVVDLAVFLRERTGVDPLTALAGRRLDDLAYGGGLWWGAIRRRSVRCLLPRRPGSPQ</sequence>
<dbReference type="RefSeq" id="WP_257440867.1">
    <property type="nucleotide sequence ID" value="NZ_BAABBB010000009.1"/>
</dbReference>
<gene>
    <name evidence="6" type="primary">mftF</name>
    <name evidence="6" type="ORF">GCM10022263_16300</name>
</gene>
<dbReference type="InterPro" id="IPR023981">
    <property type="entry name" value="MftF"/>
</dbReference>
<comment type="similarity">
    <text evidence="2">Belongs to the glycosyltransferase 2 family.</text>
</comment>
<dbReference type="Pfam" id="PF00535">
    <property type="entry name" value="Glycos_transf_2"/>
    <property type="match status" value="1"/>
</dbReference>
<evidence type="ECO:0000256" key="1">
    <source>
        <dbReference type="ARBA" id="ARBA00004776"/>
    </source>
</evidence>
<evidence type="ECO:0000256" key="2">
    <source>
        <dbReference type="ARBA" id="ARBA00006739"/>
    </source>
</evidence>
<dbReference type="SUPFAM" id="SSF53448">
    <property type="entry name" value="Nucleotide-diphospho-sugar transferases"/>
    <property type="match status" value="1"/>
</dbReference>
<proteinExistence type="inferred from homology"/>
<organism evidence="6 7">
    <name type="scientific">Nocardioides daeguensis</name>
    <dbReference type="NCBI Taxonomy" id="908359"/>
    <lineage>
        <taxon>Bacteria</taxon>
        <taxon>Bacillati</taxon>
        <taxon>Actinomycetota</taxon>
        <taxon>Actinomycetes</taxon>
        <taxon>Propionibacteriales</taxon>
        <taxon>Nocardioidaceae</taxon>
        <taxon>Nocardioides</taxon>
    </lineage>
</organism>
<keyword evidence="7" id="KW-1185">Reference proteome</keyword>
<evidence type="ECO:0000313" key="7">
    <source>
        <dbReference type="Proteomes" id="UP001500301"/>
    </source>
</evidence>